<dbReference type="InterPro" id="IPR001466">
    <property type="entry name" value="Beta-lactam-related"/>
</dbReference>
<dbReference type="Pfam" id="PF00144">
    <property type="entry name" value="Beta-lactamase"/>
    <property type="match status" value="1"/>
</dbReference>
<dbReference type="InterPro" id="IPR012338">
    <property type="entry name" value="Beta-lactam/transpept-like"/>
</dbReference>
<evidence type="ECO:0000313" key="3">
    <source>
        <dbReference type="Proteomes" id="UP001055091"/>
    </source>
</evidence>
<protein>
    <submittedName>
        <fullName evidence="2">Serine hydrolase</fullName>
    </submittedName>
</protein>
<dbReference type="PANTHER" id="PTHR43283:SF11">
    <property type="entry name" value="BETA-LACTAMASE-RELATED DOMAIN-CONTAINING PROTEIN"/>
    <property type="match status" value="1"/>
</dbReference>
<gene>
    <name evidence="2" type="ORF">CE91St55_20230</name>
</gene>
<dbReference type="Gene3D" id="3.40.710.10">
    <property type="entry name" value="DD-peptidase/beta-lactamase superfamily"/>
    <property type="match status" value="1"/>
</dbReference>
<organism evidence="2 3">
    <name type="scientific">Hungatella hathewayi</name>
    <dbReference type="NCBI Taxonomy" id="154046"/>
    <lineage>
        <taxon>Bacteria</taxon>
        <taxon>Bacillati</taxon>
        <taxon>Bacillota</taxon>
        <taxon>Clostridia</taxon>
        <taxon>Lachnospirales</taxon>
        <taxon>Lachnospiraceae</taxon>
        <taxon>Hungatella</taxon>
    </lineage>
</organism>
<accession>A0A413LU35</accession>
<sequence>MNLEALIDAGFRGCIQIAVHGRTVFEKACGYADLPNRIPNDSSTKFATASAGKVFVAAGILQLIEKGKLNFNDTIGDMLDFDLKAIDRNITIKELLTHTSGIPDYFDESVMEDYEDLWRDFPNYKIRSNRDLLPLFLEKPMMYPHGSRFQYNNTGFVVLAIIMESITGAVFDEWLQDHIFAPCGMTSTGYYELDRLPAKCASNYICSAQDQTYRTNIFSVDAKGTGAGGAFTTVGDIRRFWDHLMSGRLLSPEMTADMIRNHSGGAQCYGYGVWLKKQNGVYSPYIQGSDPGVSFISSYRKENETVITLVSNYGDNVWQLHKMLAAELENRGQNSD</sequence>
<name>A0A413LU35_9FIRM</name>
<evidence type="ECO:0000256" key="1">
    <source>
        <dbReference type="ARBA" id="ARBA00022801"/>
    </source>
</evidence>
<dbReference type="RefSeq" id="WP_118040797.1">
    <property type="nucleotide sequence ID" value="NZ_BQNJ01000001.1"/>
</dbReference>
<dbReference type="SUPFAM" id="SSF56601">
    <property type="entry name" value="beta-lactamase/transpeptidase-like"/>
    <property type="match status" value="1"/>
</dbReference>
<dbReference type="EMBL" id="BQNJ01000001">
    <property type="protein sequence ID" value="GKH00042.1"/>
    <property type="molecule type" value="Genomic_DNA"/>
</dbReference>
<reference evidence="2" key="1">
    <citation type="submission" date="2022-01" db="EMBL/GenBank/DDBJ databases">
        <title>Novel bile acid biosynthetic pathways are enriched in the microbiome of centenarians.</title>
        <authorList>
            <person name="Sato Y."/>
            <person name="Atarashi K."/>
            <person name="Plichta R.D."/>
            <person name="Arai Y."/>
            <person name="Sasajima S."/>
            <person name="Kearney M.S."/>
            <person name="Suda W."/>
            <person name="Takeshita K."/>
            <person name="Sasaki T."/>
            <person name="Okamoto S."/>
            <person name="Skelly N.A."/>
            <person name="Okamura Y."/>
            <person name="Vlamakis H."/>
            <person name="Li Y."/>
            <person name="Tanoue T."/>
            <person name="Takei H."/>
            <person name="Nittono H."/>
            <person name="Narushima S."/>
            <person name="Irie J."/>
            <person name="Itoh H."/>
            <person name="Moriya K."/>
            <person name="Sugiura Y."/>
            <person name="Suematsu M."/>
            <person name="Moritoki N."/>
            <person name="Shibata S."/>
            <person name="Littman R.D."/>
            <person name="Fischbach A.M."/>
            <person name="Uwamino Y."/>
            <person name="Inoue T."/>
            <person name="Honda A."/>
            <person name="Hattori M."/>
            <person name="Murai T."/>
            <person name="Xavier J.R."/>
            <person name="Hirose N."/>
            <person name="Honda K."/>
        </authorList>
    </citation>
    <scope>NUCLEOTIDE SEQUENCE</scope>
    <source>
        <strain evidence="2">CE91-St55</strain>
    </source>
</reference>
<dbReference type="InterPro" id="IPR050789">
    <property type="entry name" value="Diverse_Enzym_Activities"/>
</dbReference>
<dbReference type="AlphaFoldDB" id="A0A413LU35"/>
<comment type="caution">
    <text evidence="2">The sequence shown here is derived from an EMBL/GenBank/DDBJ whole genome shotgun (WGS) entry which is preliminary data.</text>
</comment>
<dbReference type="GO" id="GO:0016787">
    <property type="term" value="F:hydrolase activity"/>
    <property type="evidence" value="ECO:0007669"/>
    <property type="project" value="UniProtKB-KW"/>
</dbReference>
<dbReference type="Proteomes" id="UP001055091">
    <property type="component" value="Unassembled WGS sequence"/>
</dbReference>
<keyword evidence="1 2" id="KW-0378">Hydrolase</keyword>
<evidence type="ECO:0000313" key="2">
    <source>
        <dbReference type="EMBL" id="GKH00042.1"/>
    </source>
</evidence>
<proteinExistence type="predicted"/>
<dbReference type="PANTHER" id="PTHR43283">
    <property type="entry name" value="BETA-LACTAMASE-RELATED"/>
    <property type="match status" value="1"/>
</dbReference>